<feature type="signal peptide" evidence="3">
    <location>
        <begin position="1"/>
        <end position="18"/>
    </location>
</feature>
<keyword evidence="3" id="KW-0732">Signal</keyword>
<dbReference type="eggNOG" id="COG5513">
    <property type="taxonomic scope" value="Bacteria"/>
</dbReference>
<dbReference type="InterPro" id="IPR018990">
    <property type="entry name" value="Prot_inh_I42_chagasin"/>
</dbReference>
<dbReference type="RefSeq" id="WP_006870159.1">
    <property type="nucleotide sequence ID" value="NZ_JH413811.1"/>
</dbReference>
<dbReference type="InterPro" id="IPR052781">
    <property type="entry name" value="Cys_protease_inhibitor_I42"/>
</dbReference>
<dbReference type="InterPro" id="IPR036331">
    <property type="entry name" value="Chagasin-like_sf"/>
</dbReference>
<accession>G9ELW2</accession>
<proteinExistence type="predicted"/>
<name>G9ELW2_9GAMM</name>
<dbReference type="HOGENOM" id="CLU_2012382_0_0_6"/>
<dbReference type="Gene3D" id="2.60.40.2020">
    <property type="match status" value="1"/>
</dbReference>
<dbReference type="GO" id="GO:0004869">
    <property type="term" value="F:cysteine-type endopeptidase inhibitor activity"/>
    <property type="evidence" value="ECO:0007669"/>
    <property type="project" value="UniProtKB-KW"/>
</dbReference>
<dbReference type="PANTHER" id="PTHR36530:SF1">
    <property type="entry name" value="AMOEBIASIN-1"/>
    <property type="match status" value="1"/>
</dbReference>
<evidence type="ECO:0000256" key="1">
    <source>
        <dbReference type="ARBA" id="ARBA00022690"/>
    </source>
</evidence>
<feature type="domain" description="Proteinase inhibitor I42 chagasin" evidence="4">
    <location>
        <begin position="32"/>
        <end position="116"/>
    </location>
</feature>
<keyword evidence="2" id="KW-0789">Thiol protease inhibitor</keyword>
<dbReference type="STRING" id="658187.LDG_6222"/>
<dbReference type="Pfam" id="PF09394">
    <property type="entry name" value="Inhibitor_I42"/>
    <property type="match status" value="1"/>
</dbReference>
<dbReference type="OrthoDB" id="670336at2"/>
<feature type="chain" id="PRO_5003520732" description="Proteinase inhibitor I42 chagasin domain-containing protein" evidence="3">
    <location>
        <begin position="19"/>
        <end position="120"/>
    </location>
</feature>
<keyword evidence="1" id="KW-0646">Protease inhibitor</keyword>
<evidence type="ECO:0000313" key="5">
    <source>
        <dbReference type="EMBL" id="EHL31562.1"/>
    </source>
</evidence>
<dbReference type="PANTHER" id="PTHR36530">
    <property type="entry name" value="INHIBITOR OF CYSTEINE PEPTIDASE"/>
    <property type="match status" value="1"/>
</dbReference>
<organism evidence="5 6">
    <name type="scientific">Legionella drancourtii LLAP12</name>
    <dbReference type="NCBI Taxonomy" id="658187"/>
    <lineage>
        <taxon>Bacteria</taxon>
        <taxon>Pseudomonadati</taxon>
        <taxon>Pseudomonadota</taxon>
        <taxon>Gammaproteobacteria</taxon>
        <taxon>Legionellales</taxon>
        <taxon>Legionellaceae</taxon>
        <taxon>Legionella</taxon>
    </lineage>
</organism>
<sequence>MKVLFSSLLLGFSMMAHANDELSLDVNIKDPSFALSLPANPTTGFQWTVAQYDKNLLTLSASVYEKPKTNLVGAGGVMHFTFVVQKGKVLPEHTQIQLKYARSWEPKSAIVKTVQVNFVR</sequence>
<dbReference type="AlphaFoldDB" id="G9ELW2"/>
<protein>
    <recommendedName>
        <fullName evidence="4">Proteinase inhibitor I42 chagasin domain-containing protein</fullName>
    </recommendedName>
</protein>
<dbReference type="EMBL" id="JH413811">
    <property type="protein sequence ID" value="EHL31562.1"/>
    <property type="molecule type" value="Genomic_DNA"/>
</dbReference>
<gene>
    <name evidence="5" type="ORF">LDG_6222</name>
</gene>
<evidence type="ECO:0000313" key="6">
    <source>
        <dbReference type="Proteomes" id="UP000002770"/>
    </source>
</evidence>
<keyword evidence="6" id="KW-1185">Reference proteome</keyword>
<reference evidence="5 6" key="1">
    <citation type="journal article" date="2011" name="BMC Genomics">
        <title>Insight into cross-talk between intra-amoebal pathogens.</title>
        <authorList>
            <person name="Gimenez G."/>
            <person name="Bertelli C."/>
            <person name="Moliner C."/>
            <person name="Robert C."/>
            <person name="Raoult D."/>
            <person name="Fournier P.E."/>
            <person name="Greub G."/>
        </authorList>
    </citation>
    <scope>NUCLEOTIDE SEQUENCE [LARGE SCALE GENOMIC DNA]</scope>
    <source>
        <strain evidence="5 6">LLAP12</strain>
    </source>
</reference>
<dbReference type="SUPFAM" id="SSF141066">
    <property type="entry name" value="ICP-like"/>
    <property type="match status" value="1"/>
</dbReference>
<evidence type="ECO:0000256" key="2">
    <source>
        <dbReference type="ARBA" id="ARBA00022704"/>
    </source>
</evidence>
<evidence type="ECO:0000259" key="4">
    <source>
        <dbReference type="Pfam" id="PF09394"/>
    </source>
</evidence>
<dbReference type="InParanoid" id="G9ELW2"/>
<evidence type="ECO:0000256" key="3">
    <source>
        <dbReference type="SAM" id="SignalP"/>
    </source>
</evidence>
<dbReference type="Proteomes" id="UP000002770">
    <property type="component" value="Unassembled WGS sequence"/>
</dbReference>